<evidence type="ECO:0000313" key="2">
    <source>
        <dbReference type="Proteomes" id="UP000184000"/>
    </source>
</evidence>
<gene>
    <name evidence="1" type="ORF">SAMN02744645_3139</name>
</gene>
<dbReference type="EMBL" id="FQXA01000005">
    <property type="protein sequence ID" value="SHH27502.1"/>
    <property type="molecule type" value="Genomic_DNA"/>
</dbReference>
<proteinExistence type="predicted"/>
<dbReference type="Proteomes" id="UP000184000">
    <property type="component" value="Unassembled WGS sequence"/>
</dbReference>
<evidence type="ECO:0000313" key="1">
    <source>
        <dbReference type="EMBL" id="SHH27502.1"/>
    </source>
</evidence>
<dbReference type="GeneID" id="98638714"/>
<dbReference type="RefSeq" id="WP_073301718.1">
    <property type="nucleotide sequence ID" value="NZ_FQXA01000005.1"/>
</dbReference>
<protein>
    <submittedName>
        <fullName evidence="1">Uncharacterized protein</fullName>
    </submittedName>
</protein>
<organism evidence="1 2">
    <name type="scientific">Stutzerimonas xanthomarina DSM 18231</name>
    <dbReference type="NCBI Taxonomy" id="1403346"/>
    <lineage>
        <taxon>Bacteria</taxon>
        <taxon>Pseudomonadati</taxon>
        <taxon>Pseudomonadota</taxon>
        <taxon>Gammaproteobacteria</taxon>
        <taxon>Pseudomonadales</taxon>
        <taxon>Pseudomonadaceae</taxon>
        <taxon>Stutzerimonas</taxon>
    </lineage>
</organism>
<name>A0A1M5RME8_9GAMM</name>
<reference evidence="1 2" key="1">
    <citation type="submission" date="2016-11" db="EMBL/GenBank/DDBJ databases">
        <authorList>
            <person name="Jaros S."/>
            <person name="Januszkiewicz K."/>
            <person name="Wedrychowicz H."/>
        </authorList>
    </citation>
    <scope>NUCLEOTIDE SEQUENCE [LARGE SCALE GENOMIC DNA]</scope>
    <source>
        <strain evidence="1 2">DSM 18231</strain>
    </source>
</reference>
<dbReference type="AlphaFoldDB" id="A0A1M5RME8"/>
<accession>A0A1M5RME8</accession>
<sequence>MKKNKRLTPFISMAAQQAPAEMALLPGSYFSCVTRRLDWTLNPCRLPSIYADTLFRRQAWLAESTDQDFNPRPAEALNACDFTQEKKG</sequence>